<reference evidence="10 11" key="1">
    <citation type="submission" date="2022-01" db="EMBL/GenBank/DDBJ databases">
        <title>Desulfofustis limnae sp. nov., a novel mesophilic sulfate-reducing bacterium isolated from marsh soil.</title>
        <authorList>
            <person name="Watanabe M."/>
            <person name="Takahashi A."/>
            <person name="Kojima H."/>
            <person name="Fukui M."/>
        </authorList>
    </citation>
    <scope>NUCLEOTIDE SEQUENCE [LARGE SCALE GENOMIC DNA]</scope>
    <source>
        <strain evidence="10 11">PPLL</strain>
    </source>
</reference>
<evidence type="ECO:0000313" key="10">
    <source>
        <dbReference type="EMBL" id="BDD86055.1"/>
    </source>
</evidence>
<evidence type="ECO:0000256" key="8">
    <source>
        <dbReference type="SAM" id="Coils"/>
    </source>
</evidence>
<keyword evidence="11" id="KW-1185">Reference proteome</keyword>
<evidence type="ECO:0000256" key="1">
    <source>
        <dbReference type="ARBA" id="ARBA00004442"/>
    </source>
</evidence>
<dbReference type="PANTHER" id="PTHR30026:SF20">
    <property type="entry name" value="OUTER MEMBRANE PROTEIN TOLC"/>
    <property type="match status" value="1"/>
</dbReference>
<protein>
    <submittedName>
        <fullName evidence="10">Transporter</fullName>
    </submittedName>
</protein>
<evidence type="ECO:0000256" key="3">
    <source>
        <dbReference type="ARBA" id="ARBA00022448"/>
    </source>
</evidence>
<dbReference type="Pfam" id="PF02321">
    <property type="entry name" value="OEP"/>
    <property type="match status" value="1"/>
</dbReference>
<dbReference type="InterPro" id="IPR003423">
    <property type="entry name" value="OMP_efflux"/>
</dbReference>
<feature type="coiled-coil region" evidence="8">
    <location>
        <begin position="176"/>
        <end position="203"/>
    </location>
</feature>
<dbReference type="SUPFAM" id="SSF56954">
    <property type="entry name" value="Outer membrane efflux proteins (OEP)"/>
    <property type="match status" value="1"/>
</dbReference>
<proteinExistence type="inferred from homology"/>
<keyword evidence="3" id="KW-0813">Transport</keyword>
<sequence>MGVLLLALMMLPPALPAAEPTVTPRPPSELSLERAIELALRNNRTIRDATYGIASTEQGLTAAQEVFAIKVQPLSSINYSRSDDQELSVWEVGGSVAKTFHSGVRVAVEPSIAKGDDRYDADLGCAITVPLLRGFGKEAVLDEVYDNRFTVASARRQLLRQQADVVVETVAAVYDLIKEEQLIALYQQQLEELERQRRMTRSKERAGLARAMDVYRLEIRIKEIEDGLSLARERQQNGGDQLKAVLALPLEQSLAVRAPLHYALIDIDLDQAVQAALANRVELRQARADIDEAQRRARLAAHNILPDLQLEAAYRRGGRFGDEAYLPDYDENLLSVSLSSSSDLSRSAEKARWQQSRITVNRRQLQLATVEENIVREVRRVLNTLDKSAQRIALRRQQITQANGKFRLAQAKFRHGEADNFDLVESQGQLQQARADLVNDEVQYIVNGYRLRAAMGTLLDSTGG</sequence>
<comment type="subcellular location">
    <subcellularLocation>
        <location evidence="1">Cell outer membrane</location>
    </subcellularLocation>
</comment>
<keyword evidence="5" id="KW-0812">Transmembrane</keyword>
<feature type="signal peptide" evidence="9">
    <location>
        <begin position="1"/>
        <end position="17"/>
    </location>
</feature>
<feature type="coiled-coil region" evidence="8">
    <location>
        <begin position="276"/>
        <end position="303"/>
    </location>
</feature>
<evidence type="ECO:0000313" key="11">
    <source>
        <dbReference type="Proteomes" id="UP000830055"/>
    </source>
</evidence>
<dbReference type="Gene3D" id="1.20.1600.10">
    <property type="entry name" value="Outer membrane efflux proteins (OEP)"/>
    <property type="match status" value="1"/>
</dbReference>
<gene>
    <name evidence="10" type="ORF">DPPLL_04200</name>
</gene>
<dbReference type="PANTHER" id="PTHR30026">
    <property type="entry name" value="OUTER MEMBRANE PROTEIN TOLC"/>
    <property type="match status" value="1"/>
</dbReference>
<keyword evidence="8" id="KW-0175">Coiled coil</keyword>
<evidence type="ECO:0000256" key="4">
    <source>
        <dbReference type="ARBA" id="ARBA00022452"/>
    </source>
</evidence>
<dbReference type="EMBL" id="AP025516">
    <property type="protein sequence ID" value="BDD86055.1"/>
    <property type="molecule type" value="Genomic_DNA"/>
</dbReference>
<keyword evidence="4" id="KW-1134">Transmembrane beta strand</keyword>
<organism evidence="10 11">
    <name type="scientific">Desulfofustis limnaeus</name>
    <dbReference type="NCBI Taxonomy" id="2740163"/>
    <lineage>
        <taxon>Bacteria</taxon>
        <taxon>Pseudomonadati</taxon>
        <taxon>Thermodesulfobacteriota</taxon>
        <taxon>Desulfobulbia</taxon>
        <taxon>Desulfobulbales</taxon>
        <taxon>Desulfocapsaceae</taxon>
        <taxon>Desulfofustis</taxon>
    </lineage>
</organism>
<evidence type="ECO:0000256" key="9">
    <source>
        <dbReference type="SAM" id="SignalP"/>
    </source>
</evidence>
<evidence type="ECO:0000256" key="7">
    <source>
        <dbReference type="ARBA" id="ARBA00023237"/>
    </source>
</evidence>
<keyword evidence="6" id="KW-0472">Membrane</keyword>
<keyword evidence="7" id="KW-0998">Cell outer membrane</keyword>
<name>A0ABN6M2H0_9BACT</name>
<feature type="chain" id="PRO_5045784401" evidence="9">
    <location>
        <begin position="18"/>
        <end position="464"/>
    </location>
</feature>
<evidence type="ECO:0000256" key="6">
    <source>
        <dbReference type="ARBA" id="ARBA00023136"/>
    </source>
</evidence>
<dbReference type="Proteomes" id="UP000830055">
    <property type="component" value="Chromosome"/>
</dbReference>
<evidence type="ECO:0000256" key="2">
    <source>
        <dbReference type="ARBA" id="ARBA00007613"/>
    </source>
</evidence>
<accession>A0ABN6M2H0</accession>
<keyword evidence="9" id="KW-0732">Signal</keyword>
<evidence type="ECO:0000256" key="5">
    <source>
        <dbReference type="ARBA" id="ARBA00022692"/>
    </source>
</evidence>
<dbReference type="InterPro" id="IPR051906">
    <property type="entry name" value="TolC-like"/>
</dbReference>
<comment type="similarity">
    <text evidence="2">Belongs to the outer membrane factor (OMF) (TC 1.B.17) family.</text>
</comment>